<accession>A0AAN9APW6</accession>
<feature type="chain" id="PRO_5042901516" description="ShKT domain-containing protein" evidence="3">
    <location>
        <begin position="24"/>
        <end position="460"/>
    </location>
</feature>
<keyword evidence="6" id="KW-1185">Reference proteome</keyword>
<feature type="disulfide bond" evidence="1">
    <location>
        <begin position="426"/>
        <end position="460"/>
    </location>
</feature>
<dbReference type="Pfam" id="PF01549">
    <property type="entry name" value="ShK"/>
    <property type="match status" value="2"/>
</dbReference>
<protein>
    <recommendedName>
        <fullName evidence="4">ShKT domain-containing protein</fullName>
    </recommendedName>
</protein>
<feature type="domain" description="ShKT" evidence="4">
    <location>
        <begin position="426"/>
        <end position="460"/>
    </location>
</feature>
<evidence type="ECO:0000256" key="3">
    <source>
        <dbReference type="SAM" id="SignalP"/>
    </source>
</evidence>
<evidence type="ECO:0000256" key="1">
    <source>
        <dbReference type="PROSITE-ProRule" id="PRU01005"/>
    </source>
</evidence>
<keyword evidence="3" id="KW-0732">Signal</keyword>
<organism evidence="5 6">
    <name type="scientific">Littorina saxatilis</name>
    <dbReference type="NCBI Taxonomy" id="31220"/>
    <lineage>
        <taxon>Eukaryota</taxon>
        <taxon>Metazoa</taxon>
        <taxon>Spiralia</taxon>
        <taxon>Lophotrochozoa</taxon>
        <taxon>Mollusca</taxon>
        <taxon>Gastropoda</taxon>
        <taxon>Caenogastropoda</taxon>
        <taxon>Littorinimorpha</taxon>
        <taxon>Littorinoidea</taxon>
        <taxon>Littorinidae</taxon>
        <taxon>Littorina</taxon>
    </lineage>
</organism>
<feature type="signal peptide" evidence="3">
    <location>
        <begin position="1"/>
        <end position="23"/>
    </location>
</feature>
<dbReference type="SMART" id="SM00254">
    <property type="entry name" value="ShKT"/>
    <property type="match status" value="2"/>
</dbReference>
<feature type="domain" description="ShKT" evidence="4">
    <location>
        <begin position="384"/>
        <end position="418"/>
    </location>
</feature>
<feature type="disulfide bond" evidence="1">
    <location>
        <begin position="384"/>
        <end position="418"/>
    </location>
</feature>
<dbReference type="InterPro" id="IPR003582">
    <property type="entry name" value="ShKT_dom"/>
</dbReference>
<dbReference type="PROSITE" id="PS51670">
    <property type="entry name" value="SHKT"/>
    <property type="match status" value="2"/>
</dbReference>
<name>A0AAN9APW6_9CAEN</name>
<comment type="caution">
    <text evidence="5">The sequence shown here is derived from an EMBL/GenBank/DDBJ whole genome shotgun (WGS) entry which is preliminary data.</text>
</comment>
<dbReference type="Gene3D" id="1.10.10.1940">
    <property type="match status" value="1"/>
</dbReference>
<dbReference type="Gene3D" id="3.40.390.10">
    <property type="entry name" value="Collagenase (Catalytic Domain)"/>
    <property type="match status" value="1"/>
</dbReference>
<keyword evidence="1" id="KW-1015">Disulfide bond</keyword>
<proteinExistence type="predicted"/>
<dbReference type="AlphaFoldDB" id="A0AAN9APW6"/>
<dbReference type="EMBL" id="JBAMIC010000024">
    <property type="protein sequence ID" value="KAK7090816.1"/>
    <property type="molecule type" value="Genomic_DNA"/>
</dbReference>
<dbReference type="InterPro" id="IPR024079">
    <property type="entry name" value="MetalloPept_cat_dom_sf"/>
</dbReference>
<reference evidence="5 6" key="1">
    <citation type="submission" date="2024-02" db="EMBL/GenBank/DDBJ databases">
        <title>Chromosome-scale genome assembly of the rough periwinkle Littorina saxatilis.</title>
        <authorList>
            <person name="De Jode A."/>
            <person name="Faria R."/>
            <person name="Formenti G."/>
            <person name="Sims Y."/>
            <person name="Smith T.P."/>
            <person name="Tracey A."/>
            <person name="Wood J.M.D."/>
            <person name="Zagrodzka Z.B."/>
            <person name="Johannesson K."/>
            <person name="Butlin R.K."/>
            <person name="Leder E.H."/>
        </authorList>
    </citation>
    <scope>NUCLEOTIDE SEQUENCE [LARGE SCALE GENOMIC DNA]</scope>
    <source>
        <strain evidence="5">Snail1</strain>
        <tissue evidence="5">Muscle</tissue>
    </source>
</reference>
<comment type="caution">
    <text evidence="1">Lacks conserved residue(s) required for the propagation of feature annotation.</text>
</comment>
<dbReference type="Proteomes" id="UP001374579">
    <property type="component" value="Unassembled WGS sequence"/>
</dbReference>
<evidence type="ECO:0000259" key="4">
    <source>
        <dbReference type="PROSITE" id="PS51670"/>
    </source>
</evidence>
<feature type="region of interest" description="Disordered" evidence="2">
    <location>
        <begin position="348"/>
        <end position="381"/>
    </location>
</feature>
<evidence type="ECO:0000313" key="5">
    <source>
        <dbReference type="EMBL" id="KAK7090816.1"/>
    </source>
</evidence>
<gene>
    <name evidence="5" type="ORF">V1264_010567</name>
</gene>
<dbReference type="GO" id="GO:0008237">
    <property type="term" value="F:metallopeptidase activity"/>
    <property type="evidence" value="ECO:0007669"/>
    <property type="project" value="InterPro"/>
</dbReference>
<evidence type="ECO:0000256" key="2">
    <source>
        <dbReference type="SAM" id="MobiDB-lite"/>
    </source>
</evidence>
<dbReference type="SUPFAM" id="SSF55486">
    <property type="entry name" value="Metalloproteases ('zincins'), catalytic domain"/>
    <property type="match status" value="1"/>
</dbReference>
<evidence type="ECO:0000313" key="6">
    <source>
        <dbReference type="Proteomes" id="UP001374579"/>
    </source>
</evidence>
<sequence>MKAARCIAMSIVFAFALRNVAHAAPNVLRQRRTQMEWFDPMDNVTEADFYSLTAAMAAMNPPPEWQDASAQGYRPGRATTTHSCNHICGVPSNLRSSSYMKPSGLSRFYQKYTEAYGIPVLGSSRVSDNAMKRACYVLRFLFADHSRVRQSYYARSGRVAVIGANERTTDIPEHSWLGDSWNQRARGLGATDGAPVSTCGEENILCFRSDRWHDEDIMIHEFAHGVHLLGAKYAIGNWQSRLQSLYRSAKYSSKWANTYSMSTQDEYFAEGAQSFFDCNPYYAVSNGVHGPINTQSKLRSYDPGLFRLVSDVFPCNNTYLLRCKHSRETELQQPLRMNCDLDGGGVTQAPASTTTGGGGGGTTVQPPTTTRQPPPPTTASPGDCTDKNNYCSSWAGYGYCQSYSSYMRVNCRQSCNLCGGGDGGNCSDDSRHCGYWSRTGECTTNPSYMHRHCKKSCNRC</sequence>